<dbReference type="RefSeq" id="WP_285455107.1">
    <property type="nucleotide sequence ID" value="NZ_CP127173.1"/>
</dbReference>
<dbReference type="PANTHER" id="PTHR35526:SF3">
    <property type="entry name" value="ANTI-SIGMA-F FACTOR RSBW"/>
    <property type="match status" value="1"/>
</dbReference>
<dbReference type="GO" id="GO:0005524">
    <property type="term" value="F:ATP binding"/>
    <property type="evidence" value="ECO:0007669"/>
    <property type="project" value="UniProtKB-KW"/>
</dbReference>
<dbReference type="CDD" id="cd16936">
    <property type="entry name" value="HATPase_RsbW-like"/>
    <property type="match status" value="1"/>
</dbReference>
<gene>
    <name evidence="2" type="ORF">QP939_03730</name>
</gene>
<dbReference type="SUPFAM" id="SSF55874">
    <property type="entry name" value="ATPase domain of HSP90 chaperone/DNA topoisomerase II/histidine kinase"/>
    <property type="match status" value="1"/>
</dbReference>
<keyword evidence="2" id="KW-0547">Nucleotide-binding</keyword>
<dbReference type="InterPro" id="IPR036890">
    <property type="entry name" value="HATPase_C_sf"/>
</dbReference>
<evidence type="ECO:0000313" key="2">
    <source>
        <dbReference type="EMBL" id="WIV57804.1"/>
    </source>
</evidence>
<reference evidence="2 3" key="1">
    <citation type="submission" date="2023-06" db="EMBL/GenBank/DDBJ databases">
        <authorList>
            <person name="Oyuntsetseg B."/>
            <person name="Kim S.B."/>
        </authorList>
    </citation>
    <scope>NUCLEOTIDE SEQUENCE [LARGE SCALE GENOMIC DNA]</scope>
    <source>
        <strain evidence="2 3">2-2</strain>
    </source>
</reference>
<evidence type="ECO:0000313" key="3">
    <source>
        <dbReference type="Proteomes" id="UP001227101"/>
    </source>
</evidence>
<feature type="region of interest" description="Disordered" evidence="1">
    <location>
        <begin position="245"/>
        <end position="266"/>
    </location>
</feature>
<sequence length="266" mass="28877">MTGETGLHLVPRYRAESTVATLTGAFTEAGYRELRDDVLKLATGAPESVIADIHGLDVDDDSLMSVFTVIALRIGDWPGLPFAVVTGRAEHAAQLAAGGAEVPVHAGVLAAEQARGRPSRRRAVQLLAASAHASATARAFVGRTCAQWNVRRHVDDALLVATELVENAILHTTSHPRLRLELRPDTFTIAVADDDPRRAVLRERPRENGLGLRLVDQTAHRWGCSPSWGGGKAVWAVLRSNRRGHPIAEVPDPRASGPVRRRHRDR</sequence>
<accession>A0ABY8XQ70</accession>
<proteinExistence type="predicted"/>
<organism evidence="2 3">
    <name type="scientific">Amycolatopsis nalaikhensis</name>
    <dbReference type="NCBI Taxonomy" id="715472"/>
    <lineage>
        <taxon>Bacteria</taxon>
        <taxon>Bacillati</taxon>
        <taxon>Actinomycetota</taxon>
        <taxon>Actinomycetes</taxon>
        <taxon>Pseudonocardiales</taxon>
        <taxon>Pseudonocardiaceae</taxon>
        <taxon>Amycolatopsis</taxon>
    </lineage>
</organism>
<name>A0ABY8XQ70_9PSEU</name>
<keyword evidence="2" id="KW-0067">ATP-binding</keyword>
<evidence type="ECO:0000256" key="1">
    <source>
        <dbReference type="SAM" id="MobiDB-lite"/>
    </source>
</evidence>
<dbReference type="PANTHER" id="PTHR35526">
    <property type="entry name" value="ANTI-SIGMA-F FACTOR RSBW-RELATED"/>
    <property type="match status" value="1"/>
</dbReference>
<protein>
    <submittedName>
        <fullName evidence="2">ATP-binding protein</fullName>
    </submittedName>
</protein>
<dbReference type="InterPro" id="IPR050267">
    <property type="entry name" value="Anti-sigma-factor_SerPK"/>
</dbReference>
<dbReference type="Gene3D" id="3.30.565.10">
    <property type="entry name" value="Histidine kinase-like ATPase, C-terminal domain"/>
    <property type="match status" value="1"/>
</dbReference>
<keyword evidence="3" id="KW-1185">Reference proteome</keyword>
<dbReference type="Proteomes" id="UP001227101">
    <property type="component" value="Chromosome"/>
</dbReference>
<dbReference type="EMBL" id="CP127173">
    <property type="protein sequence ID" value="WIV57804.1"/>
    <property type="molecule type" value="Genomic_DNA"/>
</dbReference>